<keyword evidence="6" id="KW-1185">Reference proteome</keyword>
<feature type="domain" description="Ig-like" evidence="4">
    <location>
        <begin position="5"/>
        <end position="114"/>
    </location>
</feature>
<evidence type="ECO:0000256" key="3">
    <source>
        <dbReference type="SAM" id="SignalP"/>
    </source>
</evidence>
<dbReference type="AlphaFoldDB" id="A0AAV6ZZY0"/>
<accession>A0AAV6ZZY0</accession>
<feature type="chain" id="PRO_5043440018" description="Ig-like domain-containing protein" evidence="3">
    <location>
        <begin position="19"/>
        <end position="166"/>
    </location>
</feature>
<dbReference type="InterPro" id="IPR013106">
    <property type="entry name" value="Ig_V-set"/>
</dbReference>
<dbReference type="Proteomes" id="UP000824782">
    <property type="component" value="Unassembled WGS sequence"/>
</dbReference>
<dbReference type="InterPro" id="IPR013151">
    <property type="entry name" value="Immunoglobulin_dom"/>
</dbReference>
<evidence type="ECO:0000256" key="2">
    <source>
        <dbReference type="SAM" id="Phobius"/>
    </source>
</evidence>
<dbReference type="SMART" id="SM00408">
    <property type="entry name" value="IGc2"/>
    <property type="match status" value="1"/>
</dbReference>
<dbReference type="CDD" id="cd00096">
    <property type="entry name" value="Ig"/>
    <property type="match status" value="1"/>
</dbReference>
<sequence length="166" mass="18346">MKISPVIFLIAALKMTAGQKNSTRVRQPILKLRAGTSVTIKCPFSPDTSFFSVLWTYGFENEHLSQHQYYRNRVTISNSSLEMTISDLTEEDSGIYCCQVESGKKIQAVGAIVEVIPTSGPSKEPGCPECPSGSMWLVLEIVRVINIFILFILLILAVKTSAAKKM</sequence>
<organism evidence="5 6">
    <name type="scientific">Engystomops pustulosus</name>
    <name type="common">Tungara frog</name>
    <name type="synonym">Physalaemus pustulosus</name>
    <dbReference type="NCBI Taxonomy" id="76066"/>
    <lineage>
        <taxon>Eukaryota</taxon>
        <taxon>Metazoa</taxon>
        <taxon>Chordata</taxon>
        <taxon>Craniata</taxon>
        <taxon>Vertebrata</taxon>
        <taxon>Euteleostomi</taxon>
        <taxon>Amphibia</taxon>
        <taxon>Batrachia</taxon>
        <taxon>Anura</taxon>
        <taxon>Neobatrachia</taxon>
        <taxon>Hyloidea</taxon>
        <taxon>Leptodactylidae</taxon>
        <taxon>Leiuperinae</taxon>
        <taxon>Engystomops</taxon>
    </lineage>
</organism>
<dbReference type="InterPro" id="IPR007110">
    <property type="entry name" value="Ig-like_dom"/>
</dbReference>
<dbReference type="InterPro" id="IPR003598">
    <property type="entry name" value="Ig_sub2"/>
</dbReference>
<dbReference type="Gene3D" id="2.60.40.10">
    <property type="entry name" value="Immunoglobulins"/>
    <property type="match status" value="1"/>
</dbReference>
<keyword evidence="2" id="KW-0812">Transmembrane</keyword>
<evidence type="ECO:0000256" key="1">
    <source>
        <dbReference type="ARBA" id="ARBA00023319"/>
    </source>
</evidence>
<keyword evidence="2" id="KW-0472">Membrane</keyword>
<evidence type="ECO:0000313" key="5">
    <source>
        <dbReference type="EMBL" id="KAG8552810.1"/>
    </source>
</evidence>
<dbReference type="InterPro" id="IPR036179">
    <property type="entry name" value="Ig-like_dom_sf"/>
</dbReference>
<dbReference type="SMART" id="SM00409">
    <property type="entry name" value="IG"/>
    <property type="match status" value="1"/>
</dbReference>
<dbReference type="SMART" id="SM00406">
    <property type="entry name" value="IGv"/>
    <property type="match status" value="1"/>
</dbReference>
<keyword evidence="2" id="KW-1133">Transmembrane helix</keyword>
<gene>
    <name evidence="5" type="ORF">GDO81_003082</name>
</gene>
<dbReference type="PROSITE" id="PS50835">
    <property type="entry name" value="IG_LIKE"/>
    <property type="match status" value="1"/>
</dbReference>
<evidence type="ECO:0000313" key="6">
    <source>
        <dbReference type="Proteomes" id="UP000824782"/>
    </source>
</evidence>
<dbReference type="Pfam" id="PF00047">
    <property type="entry name" value="ig"/>
    <property type="match status" value="1"/>
</dbReference>
<keyword evidence="3" id="KW-0732">Signal</keyword>
<comment type="caution">
    <text evidence="5">The sequence shown here is derived from an EMBL/GenBank/DDBJ whole genome shotgun (WGS) entry which is preliminary data.</text>
</comment>
<reference evidence="5" key="1">
    <citation type="thesis" date="2020" institute="ProQuest LLC" country="789 East Eisenhower Parkway, Ann Arbor, MI, USA">
        <title>Comparative Genomics and Chromosome Evolution.</title>
        <authorList>
            <person name="Mudd A.B."/>
        </authorList>
    </citation>
    <scope>NUCLEOTIDE SEQUENCE</scope>
    <source>
        <strain evidence="5">237g6f4</strain>
        <tissue evidence="5">Blood</tissue>
    </source>
</reference>
<protein>
    <recommendedName>
        <fullName evidence="4">Ig-like domain-containing protein</fullName>
    </recommendedName>
</protein>
<proteinExistence type="predicted"/>
<feature type="transmembrane region" description="Helical" evidence="2">
    <location>
        <begin position="135"/>
        <end position="158"/>
    </location>
</feature>
<evidence type="ECO:0000259" key="4">
    <source>
        <dbReference type="PROSITE" id="PS50835"/>
    </source>
</evidence>
<keyword evidence="1" id="KW-0393">Immunoglobulin domain</keyword>
<dbReference type="InterPro" id="IPR013783">
    <property type="entry name" value="Ig-like_fold"/>
</dbReference>
<name>A0AAV6ZZY0_ENGPU</name>
<dbReference type="EMBL" id="WNYA01000010">
    <property type="protein sequence ID" value="KAG8552810.1"/>
    <property type="molecule type" value="Genomic_DNA"/>
</dbReference>
<feature type="signal peptide" evidence="3">
    <location>
        <begin position="1"/>
        <end position="18"/>
    </location>
</feature>
<dbReference type="InterPro" id="IPR003599">
    <property type="entry name" value="Ig_sub"/>
</dbReference>
<dbReference type="SUPFAM" id="SSF48726">
    <property type="entry name" value="Immunoglobulin"/>
    <property type="match status" value="1"/>
</dbReference>